<evidence type="ECO:0000256" key="10">
    <source>
        <dbReference type="PIRSR" id="PIRSR601929-3"/>
    </source>
</evidence>
<dbReference type="CDD" id="cd02241">
    <property type="entry name" value="cupin_OxOx"/>
    <property type="match status" value="1"/>
</dbReference>
<feature type="chain" id="PRO_5044528005" description="Germin-like protein" evidence="11">
    <location>
        <begin position="21"/>
        <end position="216"/>
    </location>
</feature>
<keyword evidence="11" id="KW-0732">Signal</keyword>
<dbReference type="PANTHER" id="PTHR31238">
    <property type="entry name" value="GERMIN-LIKE PROTEIN SUBFAMILY 3 MEMBER 3"/>
    <property type="match status" value="1"/>
</dbReference>
<name>A0ABC8REM1_9AQUA</name>
<feature type="binding site" evidence="9">
    <location>
        <position position="155"/>
    </location>
    <ligand>
        <name>Mn(2+)</name>
        <dbReference type="ChEBI" id="CHEBI:29035"/>
    </ligand>
</feature>
<evidence type="ECO:0000256" key="4">
    <source>
        <dbReference type="ARBA" id="ARBA00022525"/>
    </source>
</evidence>
<feature type="disulfide bond" evidence="10">
    <location>
        <begin position="30"/>
        <end position="45"/>
    </location>
</feature>
<accession>A0ABC8REM1</accession>
<keyword evidence="4 11" id="KW-0964">Secreted</keyword>
<dbReference type="InterPro" id="IPR014710">
    <property type="entry name" value="RmlC-like_jellyroll"/>
</dbReference>
<dbReference type="Proteomes" id="UP001642360">
    <property type="component" value="Unassembled WGS sequence"/>
</dbReference>
<dbReference type="FunFam" id="2.60.120.10:FF:000005">
    <property type="entry name" value="Germin-like protein subfamily 1 member 8"/>
    <property type="match status" value="1"/>
</dbReference>
<dbReference type="EMBL" id="CAUOFW020001301">
    <property type="protein sequence ID" value="CAK9143416.1"/>
    <property type="molecule type" value="Genomic_DNA"/>
</dbReference>
<feature type="binding site" evidence="9">
    <location>
        <position position="107"/>
    </location>
    <ligand>
        <name>Mn(2+)</name>
        <dbReference type="ChEBI" id="CHEBI:29035"/>
    </ligand>
</feature>
<evidence type="ECO:0000256" key="7">
    <source>
        <dbReference type="ARBA" id="ARBA00023211"/>
    </source>
</evidence>
<evidence type="ECO:0000256" key="5">
    <source>
        <dbReference type="ARBA" id="ARBA00022723"/>
    </source>
</evidence>
<keyword evidence="5 8" id="KW-0479">Metal-binding</keyword>
<dbReference type="InterPro" id="IPR011051">
    <property type="entry name" value="RmlC_Cupin_sf"/>
</dbReference>
<evidence type="ECO:0000256" key="3">
    <source>
        <dbReference type="ARBA" id="ARBA00022523"/>
    </source>
</evidence>
<comment type="similarity">
    <text evidence="2 11">Belongs to the germin family.</text>
</comment>
<gene>
    <name evidence="13" type="ORF">ILEXP_LOCUS11128</name>
</gene>
<proteinExistence type="inferred from homology"/>
<keyword evidence="14" id="KW-1185">Reference proteome</keyword>
<dbReference type="SUPFAM" id="SSF51182">
    <property type="entry name" value="RmlC-like cupins"/>
    <property type="match status" value="1"/>
</dbReference>
<evidence type="ECO:0000256" key="11">
    <source>
        <dbReference type="RuleBase" id="RU366015"/>
    </source>
</evidence>
<dbReference type="PROSITE" id="PS00725">
    <property type="entry name" value="GERMIN"/>
    <property type="match status" value="1"/>
</dbReference>
<dbReference type="InterPro" id="IPR006045">
    <property type="entry name" value="Cupin_1"/>
</dbReference>
<dbReference type="InterPro" id="IPR019780">
    <property type="entry name" value="Germin_Mn-BS"/>
</dbReference>
<evidence type="ECO:0000256" key="8">
    <source>
        <dbReference type="PIRSR" id="PIRSR601929-1"/>
    </source>
</evidence>
<feature type="domain" description="Cupin type-1" evidence="12">
    <location>
        <begin position="59"/>
        <end position="209"/>
    </location>
</feature>
<feature type="binding site" evidence="8">
    <location>
        <position position="109"/>
    </location>
    <ligand>
        <name>oxalate</name>
        <dbReference type="ChEBI" id="CHEBI:30623"/>
    </ligand>
</feature>
<dbReference type="AlphaFoldDB" id="A0ABC8REM1"/>
<dbReference type="Gene3D" id="2.60.120.10">
    <property type="entry name" value="Jelly Rolls"/>
    <property type="match status" value="1"/>
</dbReference>
<dbReference type="InterPro" id="IPR001929">
    <property type="entry name" value="Germin"/>
</dbReference>
<feature type="binding site" evidence="9">
    <location>
        <position position="114"/>
    </location>
    <ligand>
        <name>Mn(2+)</name>
        <dbReference type="ChEBI" id="CHEBI:29035"/>
    </ligand>
</feature>
<evidence type="ECO:0000313" key="13">
    <source>
        <dbReference type="EMBL" id="CAK9143416.1"/>
    </source>
</evidence>
<feature type="binding site" evidence="9">
    <location>
        <position position="109"/>
    </location>
    <ligand>
        <name>Mn(2+)</name>
        <dbReference type="ChEBI" id="CHEBI:29035"/>
    </ligand>
</feature>
<dbReference type="Pfam" id="PF00190">
    <property type="entry name" value="Cupin_1"/>
    <property type="match status" value="1"/>
</dbReference>
<organism evidence="13 14">
    <name type="scientific">Ilex paraguariensis</name>
    <name type="common">yerba mate</name>
    <dbReference type="NCBI Taxonomy" id="185542"/>
    <lineage>
        <taxon>Eukaryota</taxon>
        <taxon>Viridiplantae</taxon>
        <taxon>Streptophyta</taxon>
        <taxon>Embryophyta</taxon>
        <taxon>Tracheophyta</taxon>
        <taxon>Spermatophyta</taxon>
        <taxon>Magnoliopsida</taxon>
        <taxon>eudicotyledons</taxon>
        <taxon>Gunneridae</taxon>
        <taxon>Pentapetalae</taxon>
        <taxon>asterids</taxon>
        <taxon>campanulids</taxon>
        <taxon>Aquifoliales</taxon>
        <taxon>Aquifoliaceae</taxon>
        <taxon>Ilex</taxon>
    </lineage>
</organism>
<comment type="caution">
    <text evidence="13">The sequence shown here is derived from an EMBL/GenBank/DDBJ whole genome shotgun (WGS) entry which is preliminary data.</text>
</comment>
<evidence type="ECO:0000313" key="14">
    <source>
        <dbReference type="Proteomes" id="UP001642360"/>
    </source>
</evidence>
<evidence type="ECO:0000259" key="12">
    <source>
        <dbReference type="SMART" id="SM00835"/>
    </source>
</evidence>
<comment type="subcellular location">
    <subcellularLocation>
        <location evidence="1 11">Secreted</location>
        <location evidence="1 11">Extracellular space</location>
        <location evidence="1 11">Apoplast</location>
    </subcellularLocation>
</comment>
<evidence type="ECO:0000256" key="2">
    <source>
        <dbReference type="ARBA" id="ARBA00007456"/>
    </source>
</evidence>
<feature type="signal peptide" evidence="11">
    <location>
        <begin position="1"/>
        <end position="20"/>
    </location>
</feature>
<evidence type="ECO:0000256" key="6">
    <source>
        <dbReference type="ARBA" id="ARBA00023157"/>
    </source>
</evidence>
<keyword evidence="6 10" id="KW-1015">Disulfide bond</keyword>
<reference evidence="13 14" key="1">
    <citation type="submission" date="2024-02" db="EMBL/GenBank/DDBJ databases">
        <authorList>
            <person name="Vignale AGUSTIN F."/>
            <person name="Sosa J E."/>
            <person name="Modenutti C."/>
        </authorList>
    </citation>
    <scope>NUCLEOTIDE SEQUENCE [LARGE SCALE GENOMIC DNA]</scope>
</reference>
<evidence type="ECO:0000256" key="9">
    <source>
        <dbReference type="PIRSR" id="PIRSR601929-2"/>
    </source>
</evidence>
<keyword evidence="7 8" id="KW-0464">Manganese</keyword>
<evidence type="ECO:0000256" key="1">
    <source>
        <dbReference type="ARBA" id="ARBA00004271"/>
    </source>
</evidence>
<dbReference type="PRINTS" id="PR00325">
    <property type="entry name" value="GERMIN"/>
</dbReference>
<dbReference type="SMART" id="SM00835">
    <property type="entry name" value="Cupin_1"/>
    <property type="match status" value="1"/>
</dbReference>
<feature type="binding site" evidence="8">
    <location>
        <position position="114"/>
    </location>
    <ligand>
        <name>oxalate</name>
        <dbReference type="ChEBI" id="CHEBI:30623"/>
    </ligand>
</feature>
<keyword evidence="3 11" id="KW-0052">Apoplast</keyword>
<dbReference type="GO" id="GO:0048046">
    <property type="term" value="C:apoplast"/>
    <property type="evidence" value="ECO:0007669"/>
    <property type="project" value="UniProtKB-SubCell"/>
</dbReference>
<protein>
    <recommendedName>
        <fullName evidence="11">Germin-like protein</fullName>
    </recommendedName>
</protein>
<sequence>MANPMLLLSLLAVSFSLASAFDPSPLQDFCVADFERSVQVNGHVCLYPKYVHADNFSYSGLNIAGNTSNPLGSYINRLTVDQIPGLNTLDISTVRVDFAPGGVVPIHRHPRATEIVTVLEGRLRVGFVTSDPENRVFSKILQKGDVFVFPMGLVHFQQNVDSGNTVVVAFLNSQNPGVVSIADAVFGSHPPIDDDILAKAFQVDKTIVEDFRSQFN</sequence>
<dbReference type="GO" id="GO:0030145">
    <property type="term" value="F:manganese ion binding"/>
    <property type="evidence" value="ECO:0007669"/>
    <property type="project" value="UniProtKB-UniRule"/>
</dbReference>